<feature type="compositionally biased region" description="Basic and acidic residues" evidence="1">
    <location>
        <begin position="226"/>
        <end position="237"/>
    </location>
</feature>
<reference evidence="2" key="1">
    <citation type="journal article" date="2018" name="Mol. Biol. Evol.">
        <title>Broad Genomic Sampling Reveals a Smut Pathogenic Ancestry of the Fungal Clade Ustilaginomycotina.</title>
        <authorList>
            <person name="Kijpornyongpan T."/>
            <person name="Mondo S.J."/>
            <person name="Barry K."/>
            <person name="Sandor L."/>
            <person name="Lee J."/>
            <person name="Lipzen A."/>
            <person name="Pangilinan J."/>
            <person name="LaButti K."/>
            <person name="Hainaut M."/>
            <person name="Henrissat B."/>
            <person name="Grigoriev I.V."/>
            <person name="Spatafora J.W."/>
            <person name="Aime M.C."/>
        </authorList>
    </citation>
    <scope>NUCLEOTIDE SEQUENCE [LARGE SCALE GENOMIC DNA]</scope>
    <source>
        <strain evidence="2">MCA 4198</strain>
    </source>
</reference>
<accession>A0A316YTG6</accession>
<proteinExistence type="predicted"/>
<feature type="compositionally biased region" description="Basic residues" evidence="1">
    <location>
        <begin position="249"/>
        <end position="260"/>
    </location>
</feature>
<dbReference type="InterPro" id="IPR019129">
    <property type="entry name" value="Folate-sensitive_fs_Fra10Ac1"/>
</dbReference>
<gene>
    <name evidence="2" type="ORF">FA10DRAFT_228848</name>
</gene>
<feature type="region of interest" description="Disordered" evidence="1">
    <location>
        <begin position="213"/>
        <end position="272"/>
    </location>
</feature>
<dbReference type="GeneID" id="37040686"/>
<evidence type="ECO:0000313" key="3">
    <source>
        <dbReference type="Proteomes" id="UP000245768"/>
    </source>
</evidence>
<dbReference type="AlphaFoldDB" id="A0A316YTG6"/>
<feature type="region of interest" description="Disordered" evidence="1">
    <location>
        <begin position="1"/>
        <end position="27"/>
    </location>
</feature>
<keyword evidence="3" id="KW-1185">Reference proteome</keyword>
<name>A0A316YTG6_9BASI</name>
<sequence>MSRRFLPQLEKKQPGSPPQDAHSKRIFSNRLQGQTAWQRHQEYVARYLRVYERDGGKARLEALAAGNRNDWDVLRERHRFLRDDDEVPSSSSGGSSYEDEVARRYYSHLFKEYAVADLKHYKSGAIALRWRSEEDVIEGIGQFTCANTRCEDHQRRATTPRRNEVEASATTLTPYEVNFAYAEREEGEMVQKNALVKVVLCRRCARKLNYKREHERVREGSTSASRADRRLREDVKADQTAMVEVKEKDKRRHARPRPRSRSASPSRPRNER</sequence>
<evidence type="ECO:0008006" key="4">
    <source>
        <dbReference type="Google" id="ProtNLM"/>
    </source>
</evidence>
<dbReference type="Proteomes" id="UP000245768">
    <property type="component" value="Unassembled WGS sequence"/>
</dbReference>
<protein>
    <recommendedName>
        <fullName evidence="4">Protein FRA10AC1</fullName>
    </recommendedName>
</protein>
<evidence type="ECO:0000313" key="2">
    <source>
        <dbReference type="EMBL" id="PWN92336.1"/>
    </source>
</evidence>
<dbReference type="OrthoDB" id="197967at2759"/>
<dbReference type="STRING" id="215250.A0A316YTG6"/>
<organism evidence="2 3">
    <name type="scientific">Acaromyces ingoldii</name>
    <dbReference type="NCBI Taxonomy" id="215250"/>
    <lineage>
        <taxon>Eukaryota</taxon>
        <taxon>Fungi</taxon>
        <taxon>Dikarya</taxon>
        <taxon>Basidiomycota</taxon>
        <taxon>Ustilaginomycotina</taxon>
        <taxon>Exobasidiomycetes</taxon>
        <taxon>Exobasidiales</taxon>
        <taxon>Cryptobasidiaceae</taxon>
        <taxon>Acaromyces</taxon>
    </lineage>
</organism>
<dbReference type="RefSeq" id="XP_025379534.1">
    <property type="nucleotide sequence ID" value="XM_025518770.1"/>
</dbReference>
<dbReference type="Pfam" id="PF09725">
    <property type="entry name" value="Fra10Ac1"/>
    <property type="match status" value="1"/>
</dbReference>
<feature type="compositionally biased region" description="Low complexity" evidence="1">
    <location>
        <begin position="261"/>
        <end position="272"/>
    </location>
</feature>
<dbReference type="InParanoid" id="A0A316YTG6"/>
<evidence type="ECO:0000256" key="1">
    <source>
        <dbReference type="SAM" id="MobiDB-lite"/>
    </source>
</evidence>
<dbReference type="EMBL" id="KZ819635">
    <property type="protein sequence ID" value="PWN92336.1"/>
    <property type="molecule type" value="Genomic_DNA"/>
</dbReference>